<dbReference type="EMBL" id="GDKW01000279">
    <property type="protein sequence ID" value="JAI56316.1"/>
    <property type="molecule type" value="mRNA"/>
</dbReference>
<keyword evidence="2" id="KW-0677">Repeat</keyword>
<feature type="domain" description="U2A'/phosphoprotein 32 family A C-terminal" evidence="4">
    <location>
        <begin position="104"/>
        <end position="122"/>
    </location>
</feature>
<protein>
    <recommendedName>
        <fullName evidence="4">U2A'/phosphoprotein 32 family A C-terminal domain-containing protein</fullName>
    </recommendedName>
</protein>
<feature type="compositionally biased region" description="Polar residues" evidence="3">
    <location>
        <begin position="182"/>
        <end position="191"/>
    </location>
</feature>
<proteinExistence type="evidence at transcript level"/>
<dbReference type="SUPFAM" id="SSF52058">
    <property type="entry name" value="L domain-like"/>
    <property type="match status" value="1"/>
</dbReference>
<name>A0A0P4W0C9_9HEMI</name>
<dbReference type="AlphaFoldDB" id="A0A0P4W0C9"/>
<dbReference type="GO" id="GO:0007010">
    <property type="term" value="P:cytoskeleton organization"/>
    <property type="evidence" value="ECO:0007669"/>
    <property type="project" value="TreeGrafter"/>
</dbReference>
<dbReference type="SMART" id="SM00446">
    <property type="entry name" value="LRRcap"/>
    <property type="match status" value="1"/>
</dbReference>
<evidence type="ECO:0000256" key="2">
    <source>
        <dbReference type="ARBA" id="ARBA00022737"/>
    </source>
</evidence>
<dbReference type="PANTHER" id="PTHR18849:SF0">
    <property type="entry name" value="CILIA- AND FLAGELLA-ASSOCIATED PROTEIN 410-RELATED"/>
    <property type="match status" value="1"/>
</dbReference>
<reference evidence="5" key="1">
    <citation type="journal article" date="2016" name="PLoS Negl. Trop. Dis.">
        <title>A Deep Insight into the Sialome of Rhodnius neglectus, a Vector of Chagas Disease.</title>
        <authorList>
            <person name="Santiago P.B."/>
            <person name="Assumpcao T.C."/>
            <person name="Araujo C.N."/>
            <person name="Bastos I.M."/>
            <person name="Neves D."/>
            <person name="Silva I.G."/>
            <person name="Charneau S."/>
            <person name="Queiroz R.M."/>
            <person name="Raiol T."/>
            <person name="Oliveira J.V."/>
            <person name="Sousa M.V."/>
            <person name="Calvo E."/>
            <person name="Ribeiro J.M."/>
            <person name="Santana J.M."/>
        </authorList>
    </citation>
    <scope>NUCLEOTIDE SEQUENCE</scope>
    <source>
        <tissue evidence="5">Salivary glands</tissue>
    </source>
</reference>
<dbReference type="GO" id="GO:0097733">
    <property type="term" value="C:photoreceptor cell cilium"/>
    <property type="evidence" value="ECO:0007669"/>
    <property type="project" value="UniProtKB-ARBA"/>
</dbReference>
<organism evidence="5">
    <name type="scientific">Rhodnius neglectus</name>
    <dbReference type="NCBI Taxonomy" id="72488"/>
    <lineage>
        <taxon>Eukaryota</taxon>
        <taxon>Metazoa</taxon>
        <taxon>Ecdysozoa</taxon>
        <taxon>Arthropoda</taxon>
        <taxon>Hexapoda</taxon>
        <taxon>Insecta</taxon>
        <taxon>Pterygota</taxon>
        <taxon>Neoptera</taxon>
        <taxon>Paraneoptera</taxon>
        <taxon>Hemiptera</taxon>
        <taxon>Heteroptera</taxon>
        <taxon>Panheteroptera</taxon>
        <taxon>Cimicomorpha</taxon>
        <taxon>Reduviidae</taxon>
        <taxon>Triatominae</taxon>
        <taxon>Rhodnius</taxon>
    </lineage>
</organism>
<dbReference type="PANTHER" id="PTHR18849">
    <property type="entry name" value="LEUCINE RICH REPEAT PROTEIN"/>
    <property type="match status" value="1"/>
</dbReference>
<dbReference type="InterPro" id="IPR032675">
    <property type="entry name" value="LRR_dom_sf"/>
</dbReference>
<dbReference type="FunFam" id="3.80.10.10:FF:000094">
    <property type="entry name" value="protein C21orf2 isoform X1"/>
    <property type="match status" value="1"/>
</dbReference>
<dbReference type="Gene3D" id="3.80.10.10">
    <property type="entry name" value="Ribonuclease Inhibitor"/>
    <property type="match status" value="1"/>
</dbReference>
<keyword evidence="1" id="KW-0433">Leucine-rich repeat</keyword>
<accession>A0A0P4W0C9</accession>
<evidence type="ECO:0000313" key="5">
    <source>
        <dbReference type="EMBL" id="JAI56316.1"/>
    </source>
</evidence>
<evidence type="ECO:0000256" key="3">
    <source>
        <dbReference type="SAM" id="MobiDB-lite"/>
    </source>
</evidence>
<dbReference type="InterPro" id="IPR003603">
    <property type="entry name" value="U2A'_phosphoprotein32A_C"/>
</dbReference>
<feature type="region of interest" description="Disordered" evidence="3">
    <location>
        <begin position="170"/>
        <end position="191"/>
    </location>
</feature>
<evidence type="ECO:0000256" key="1">
    <source>
        <dbReference type="ARBA" id="ARBA00022614"/>
    </source>
</evidence>
<dbReference type="GO" id="GO:0036064">
    <property type="term" value="C:ciliary basal body"/>
    <property type="evidence" value="ECO:0007669"/>
    <property type="project" value="UniProtKB-ARBA"/>
</dbReference>
<evidence type="ECO:0000259" key="4">
    <source>
        <dbReference type="SMART" id="SM00446"/>
    </source>
</evidence>
<sequence length="340" mass="39667">MVMLTEEMVIVRTKQSNLGAITKLNFWGSQLSDVSILRKMTNVVILSLSVNNIDTLVDIQYCKRLQDLFVRKNNIKDLNEVCYLKDLHELKSVWLDENPCTINNDGYRLAVIKALPQLEKLDNVIIENSETVKAQNYGKTLYRPDQMAEYYSDSDEEEYEKNYIQVKKERCPSPEAPPPVEQQRNNYSPEPQIQYQREREYVPNNTYEKEQNVYNEGIKEEIPPTEPSEIQTRTYKYEEKPETHTNQRSPHLAQLFATPQCATIPRSRTTDGEFAYNNEWKKRSCQGSTCCVQAAQKRPNERRTNVLNAVLCLIKELDYPNLEVVQMAVNCRMEELSEEM</sequence>